<feature type="domain" description="CENP-V/GFA" evidence="5">
    <location>
        <begin position="3"/>
        <end position="140"/>
    </location>
</feature>
<comment type="similarity">
    <text evidence="1">Belongs to the Gfa family.</text>
</comment>
<evidence type="ECO:0000313" key="6">
    <source>
        <dbReference type="EMBL" id="CAG8458199.1"/>
    </source>
</evidence>
<evidence type="ECO:0000256" key="3">
    <source>
        <dbReference type="ARBA" id="ARBA00022833"/>
    </source>
</evidence>
<dbReference type="InterPro" id="IPR006913">
    <property type="entry name" value="CENP-V/GFA"/>
</dbReference>
<keyword evidence="3" id="KW-0862">Zinc</keyword>
<dbReference type="InterPro" id="IPR011057">
    <property type="entry name" value="Mss4-like_sf"/>
</dbReference>
<dbReference type="PANTHER" id="PTHR33337">
    <property type="entry name" value="GFA DOMAIN-CONTAINING PROTEIN"/>
    <property type="match status" value="1"/>
</dbReference>
<comment type="caution">
    <text evidence="6">The sequence shown here is derived from an EMBL/GenBank/DDBJ whole genome shotgun (WGS) entry which is preliminary data.</text>
</comment>
<keyword evidence="7" id="KW-1185">Reference proteome</keyword>
<name>A0A9N8YVB2_9GLOM</name>
<dbReference type="GO" id="GO:0016846">
    <property type="term" value="F:carbon-sulfur lyase activity"/>
    <property type="evidence" value="ECO:0007669"/>
    <property type="project" value="InterPro"/>
</dbReference>
<evidence type="ECO:0000313" key="7">
    <source>
        <dbReference type="Proteomes" id="UP000789831"/>
    </source>
</evidence>
<dbReference type="PANTHER" id="PTHR33337:SF44">
    <property type="entry name" value="DUF636 DOMAIN PROTEIN (AFU_ORTHOLOGUE AFUA_1G09754)"/>
    <property type="match status" value="1"/>
</dbReference>
<evidence type="ECO:0000259" key="5">
    <source>
        <dbReference type="PROSITE" id="PS51891"/>
    </source>
</evidence>
<accession>A0A9N8YVB2</accession>
<evidence type="ECO:0000256" key="1">
    <source>
        <dbReference type="ARBA" id="ARBA00005495"/>
    </source>
</evidence>
<proteinExistence type="inferred from homology"/>
<reference evidence="6" key="1">
    <citation type="submission" date="2021-06" db="EMBL/GenBank/DDBJ databases">
        <authorList>
            <person name="Kallberg Y."/>
            <person name="Tangrot J."/>
            <person name="Rosling A."/>
        </authorList>
    </citation>
    <scope>NUCLEOTIDE SEQUENCE</scope>
    <source>
        <strain evidence="6">MT106</strain>
    </source>
</reference>
<evidence type="ECO:0000256" key="2">
    <source>
        <dbReference type="ARBA" id="ARBA00022723"/>
    </source>
</evidence>
<gene>
    <name evidence="6" type="ORF">AGERDE_LOCUS2109</name>
</gene>
<dbReference type="Proteomes" id="UP000789831">
    <property type="component" value="Unassembled WGS sequence"/>
</dbReference>
<protein>
    <submittedName>
        <fullName evidence="6">11214_t:CDS:1</fullName>
    </submittedName>
</protein>
<dbReference type="Pfam" id="PF04828">
    <property type="entry name" value="GFA"/>
    <property type="match status" value="1"/>
</dbReference>
<sequence length="159" mass="18486">MELQGSCHCEKVKFKVKSNTPVPFMYCYCSICRKLAGGGGYSINIMDSLEVQGMEYVKIYRGIHEKNVPKEQQDECGNRRHFCGECSAMLWAYDPQWSQWCYPFASAIDTELPVAKRPVCIMLKYKAKWAPVPTEADAFDEYPDKSIEDWHKHNKLWQE</sequence>
<keyword evidence="4" id="KW-0456">Lyase</keyword>
<dbReference type="PROSITE" id="PS51891">
    <property type="entry name" value="CENP_V_GFA"/>
    <property type="match status" value="1"/>
</dbReference>
<keyword evidence="2" id="KW-0479">Metal-binding</keyword>
<dbReference type="EMBL" id="CAJVPL010000166">
    <property type="protein sequence ID" value="CAG8458199.1"/>
    <property type="molecule type" value="Genomic_DNA"/>
</dbReference>
<evidence type="ECO:0000256" key="4">
    <source>
        <dbReference type="ARBA" id="ARBA00023239"/>
    </source>
</evidence>
<dbReference type="Gene3D" id="3.90.1590.10">
    <property type="entry name" value="glutathione-dependent formaldehyde- activating enzyme (gfa)"/>
    <property type="match status" value="1"/>
</dbReference>
<dbReference type="OrthoDB" id="406544at2759"/>
<dbReference type="SUPFAM" id="SSF51316">
    <property type="entry name" value="Mss4-like"/>
    <property type="match status" value="1"/>
</dbReference>
<organism evidence="6 7">
    <name type="scientific">Ambispora gerdemannii</name>
    <dbReference type="NCBI Taxonomy" id="144530"/>
    <lineage>
        <taxon>Eukaryota</taxon>
        <taxon>Fungi</taxon>
        <taxon>Fungi incertae sedis</taxon>
        <taxon>Mucoromycota</taxon>
        <taxon>Glomeromycotina</taxon>
        <taxon>Glomeromycetes</taxon>
        <taxon>Archaeosporales</taxon>
        <taxon>Ambisporaceae</taxon>
        <taxon>Ambispora</taxon>
    </lineage>
</organism>
<dbReference type="AlphaFoldDB" id="A0A9N8YVB2"/>
<dbReference type="GO" id="GO:0046872">
    <property type="term" value="F:metal ion binding"/>
    <property type="evidence" value="ECO:0007669"/>
    <property type="project" value="UniProtKB-KW"/>
</dbReference>